<dbReference type="InterPro" id="IPR046558">
    <property type="entry name" value="DUF6712"/>
</dbReference>
<dbReference type="EMBL" id="LR798248">
    <property type="protein sequence ID" value="CAB5218004.1"/>
    <property type="molecule type" value="Genomic_DNA"/>
</dbReference>
<organism evidence="1">
    <name type="scientific">uncultured Caudovirales phage</name>
    <dbReference type="NCBI Taxonomy" id="2100421"/>
    <lineage>
        <taxon>Viruses</taxon>
        <taxon>Duplodnaviria</taxon>
        <taxon>Heunggongvirae</taxon>
        <taxon>Uroviricota</taxon>
        <taxon>Caudoviricetes</taxon>
        <taxon>Peduoviridae</taxon>
        <taxon>Maltschvirus</taxon>
        <taxon>Maltschvirus maltsch</taxon>
    </lineage>
</organism>
<name>A0A6J7WPF1_9CAUD</name>
<protein>
    <submittedName>
        <fullName evidence="1">Uncharacterized protein</fullName>
    </submittedName>
</protein>
<accession>A0A6J7WPF1</accession>
<proteinExistence type="predicted"/>
<reference evidence="1" key="1">
    <citation type="submission" date="2020-05" db="EMBL/GenBank/DDBJ databases">
        <authorList>
            <person name="Chiriac C."/>
            <person name="Salcher M."/>
            <person name="Ghai R."/>
            <person name="Kavagutti S V."/>
        </authorList>
    </citation>
    <scope>NUCLEOTIDE SEQUENCE</scope>
</reference>
<dbReference type="Pfam" id="PF20459">
    <property type="entry name" value="DUF6712"/>
    <property type="match status" value="1"/>
</dbReference>
<sequence length="194" mass="22273">MSKNILMMSAQMLKDRTAVHDNIDEKLIYPEIKAAQDLFILPLMGSALYNKILADINGNTLTGDYKTLVDDYVIDTLANYVISELPLGLTYQFWNKGVSQKTTDNSNAPSMSDLFSVASKYKRRAEEYAQRMRLYLRQYAPTLYPEYIQPGSGIDTVIPERQGFSNPIYLGDVSPYAREYKTYEEKYQSNLPRF</sequence>
<evidence type="ECO:0000313" key="1">
    <source>
        <dbReference type="EMBL" id="CAB5218004.1"/>
    </source>
</evidence>
<gene>
    <name evidence="1" type="ORF">UFOVP208_37</name>
</gene>